<dbReference type="PANTHER" id="PTHR43386">
    <property type="entry name" value="OLIGOPEPTIDE TRANSPORT SYSTEM PERMEASE PROTEIN APPC"/>
    <property type="match status" value="1"/>
</dbReference>
<feature type="domain" description="ABC transmembrane type-1" evidence="7">
    <location>
        <begin position="89"/>
        <end position="278"/>
    </location>
</feature>
<evidence type="ECO:0000256" key="6">
    <source>
        <dbReference type="RuleBase" id="RU363032"/>
    </source>
</evidence>
<keyword evidence="2 6" id="KW-0813">Transport</keyword>
<evidence type="ECO:0000256" key="2">
    <source>
        <dbReference type="ARBA" id="ARBA00022448"/>
    </source>
</evidence>
<reference evidence="8 9" key="1">
    <citation type="submission" date="2021-06" db="EMBL/GenBank/DDBJ databases">
        <authorList>
            <person name="Sun Q."/>
            <person name="Li D."/>
        </authorList>
    </citation>
    <scope>NUCLEOTIDE SEQUENCE [LARGE SCALE GENOMIC DNA]</scope>
    <source>
        <strain evidence="8 9">MSJ-2</strain>
    </source>
</reference>
<evidence type="ECO:0000256" key="5">
    <source>
        <dbReference type="ARBA" id="ARBA00023136"/>
    </source>
</evidence>
<comment type="subcellular location">
    <subcellularLocation>
        <location evidence="1 6">Cell membrane</location>
        <topology evidence="1 6">Multi-pass membrane protein</topology>
    </subcellularLocation>
</comment>
<name>A0ABS6F883_9FIRM</name>
<evidence type="ECO:0000256" key="3">
    <source>
        <dbReference type="ARBA" id="ARBA00022692"/>
    </source>
</evidence>
<dbReference type="InterPro" id="IPR050366">
    <property type="entry name" value="BP-dependent_transpt_permease"/>
</dbReference>
<evidence type="ECO:0000256" key="4">
    <source>
        <dbReference type="ARBA" id="ARBA00022989"/>
    </source>
</evidence>
<dbReference type="PROSITE" id="PS50928">
    <property type="entry name" value="ABC_TM1"/>
    <property type="match status" value="1"/>
</dbReference>
<protein>
    <submittedName>
        <fullName evidence="8">ABC transporter permease</fullName>
    </submittedName>
</protein>
<feature type="transmembrane region" description="Helical" evidence="6">
    <location>
        <begin position="28"/>
        <end position="50"/>
    </location>
</feature>
<dbReference type="RefSeq" id="WP_216631971.1">
    <property type="nucleotide sequence ID" value="NZ_JAHLQN010000001.1"/>
</dbReference>
<gene>
    <name evidence="8" type="ORF">KQI82_06100</name>
</gene>
<evidence type="ECO:0000313" key="8">
    <source>
        <dbReference type="EMBL" id="MBU5626490.1"/>
    </source>
</evidence>
<evidence type="ECO:0000256" key="1">
    <source>
        <dbReference type="ARBA" id="ARBA00004651"/>
    </source>
</evidence>
<keyword evidence="3 6" id="KW-0812">Transmembrane</keyword>
<dbReference type="EMBL" id="JAHLQN010000001">
    <property type="protein sequence ID" value="MBU5626490.1"/>
    <property type="molecule type" value="Genomic_DNA"/>
</dbReference>
<sequence>MGDKTLGAKIKSESYFASVWNEFRKNKAAVLGMAILLAIVFVAVFADVLAPHDPYLQVYSEALQHPSSSHIFGTDEFGRDIFSRVLYGARVSLLVGVVSVAIACVFGSLLGASAGYFGGAYDAMVMRCMDVLLAIPSLLLNLSIVAALGKSVFNMMLAVGVANIPRYCRIMRASVLQIKNTEYVDAARTSGASHMFIILRHIIPNCLAPIIVQATLSVGSAIIACAGLSFLGVGIPAPTPEWGAMLSNGKEFLRHNAYITIFPGLAIMLTVLSLNLMGDGLRDAFDPKLRR</sequence>
<dbReference type="InterPro" id="IPR025966">
    <property type="entry name" value="OppC_N"/>
</dbReference>
<feature type="transmembrane region" description="Helical" evidence="6">
    <location>
        <begin position="257"/>
        <end position="278"/>
    </location>
</feature>
<proteinExistence type="inferred from homology"/>
<accession>A0ABS6F883</accession>
<evidence type="ECO:0000313" key="9">
    <source>
        <dbReference type="Proteomes" id="UP000787672"/>
    </source>
</evidence>
<dbReference type="PANTHER" id="PTHR43386:SF1">
    <property type="entry name" value="D,D-DIPEPTIDE TRANSPORT SYSTEM PERMEASE PROTEIN DDPC-RELATED"/>
    <property type="match status" value="1"/>
</dbReference>
<dbReference type="InterPro" id="IPR000515">
    <property type="entry name" value="MetI-like"/>
</dbReference>
<keyword evidence="9" id="KW-1185">Reference proteome</keyword>
<dbReference type="CDD" id="cd06261">
    <property type="entry name" value="TM_PBP2"/>
    <property type="match status" value="1"/>
</dbReference>
<dbReference type="Pfam" id="PF12911">
    <property type="entry name" value="OppC_N"/>
    <property type="match status" value="1"/>
</dbReference>
<organism evidence="8 9">
    <name type="scientific">Dysosmobacter acutus</name>
    <dbReference type="NCBI Taxonomy" id="2841504"/>
    <lineage>
        <taxon>Bacteria</taxon>
        <taxon>Bacillati</taxon>
        <taxon>Bacillota</taxon>
        <taxon>Clostridia</taxon>
        <taxon>Eubacteriales</taxon>
        <taxon>Oscillospiraceae</taxon>
        <taxon>Dysosmobacter</taxon>
    </lineage>
</organism>
<feature type="transmembrane region" description="Helical" evidence="6">
    <location>
        <begin position="93"/>
        <end position="118"/>
    </location>
</feature>
<feature type="transmembrane region" description="Helical" evidence="6">
    <location>
        <begin position="138"/>
        <end position="162"/>
    </location>
</feature>
<dbReference type="Pfam" id="PF00528">
    <property type="entry name" value="BPD_transp_1"/>
    <property type="match status" value="1"/>
</dbReference>
<evidence type="ECO:0000259" key="7">
    <source>
        <dbReference type="PROSITE" id="PS50928"/>
    </source>
</evidence>
<keyword evidence="4 6" id="KW-1133">Transmembrane helix</keyword>
<dbReference type="Proteomes" id="UP000787672">
    <property type="component" value="Unassembled WGS sequence"/>
</dbReference>
<keyword evidence="5 6" id="KW-0472">Membrane</keyword>
<feature type="transmembrane region" description="Helical" evidence="6">
    <location>
        <begin position="210"/>
        <end position="237"/>
    </location>
</feature>
<comment type="caution">
    <text evidence="8">The sequence shown here is derived from an EMBL/GenBank/DDBJ whole genome shotgun (WGS) entry which is preliminary data.</text>
</comment>
<comment type="similarity">
    <text evidence="6">Belongs to the binding-protein-dependent transport system permease family.</text>
</comment>